<evidence type="ECO:0000256" key="1">
    <source>
        <dbReference type="SAM" id="Phobius"/>
    </source>
</evidence>
<keyword evidence="1" id="KW-1133">Transmembrane helix</keyword>
<protein>
    <submittedName>
        <fullName evidence="2">Uncharacterized protein</fullName>
    </submittedName>
</protein>
<feature type="transmembrane region" description="Helical" evidence="1">
    <location>
        <begin position="119"/>
        <end position="141"/>
    </location>
</feature>
<dbReference type="Proteomes" id="UP001461163">
    <property type="component" value="Unassembled WGS sequence"/>
</dbReference>
<keyword evidence="3" id="KW-1185">Reference proteome</keyword>
<reference evidence="2 3" key="1">
    <citation type="submission" date="2024-03" db="EMBL/GenBank/DDBJ databases">
        <title>Community enrichment and isolation of bacterial strains for fucoidan degradation.</title>
        <authorList>
            <person name="Sichert A."/>
        </authorList>
    </citation>
    <scope>NUCLEOTIDE SEQUENCE [LARGE SCALE GENOMIC DNA]</scope>
    <source>
        <strain evidence="2 3">AS12</strain>
    </source>
</reference>
<sequence>MSFEEKSIWVSLISTVCIFGYYFINVLSLGSMPLEQANIAAVQLLFQAVVTTVVVEIILHTVIAICNPSDAQQPSDERDKLYKMRANSVGYSVLILGIILTLGHILLSSFFPESKGQNAVATFPLLSANILFFSFIISEVARYSSQVFFYRKGA</sequence>
<keyword evidence="1" id="KW-0812">Transmembrane</keyword>
<feature type="transmembrane region" description="Helical" evidence="1">
    <location>
        <begin position="44"/>
        <end position="67"/>
    </location>
</feature>
<feature type="transmembrane region" description="Helical" evidence="1">
    <location>
        <begin position="88"/>
        <end position="107"/>
    </location>
</feature>
<accession>A0ABU9SZR4</accession>
<gene>
    <name evidence="2" type="ORF">WNY77_16260</name>
</gene>
<keyword evidence="1" id="KW-0472">Membrane</keyword>
<evidence type="ECO:0000313" key="2">
    <source>
        <dbReference type="EMBL" id="MEM5498966.1"/>
    </source>
</evidence>
<comment type="caution">
    <text evidence="2">The sequence shown here is derived from an EMBL/GenBank/DDBJ whole genome shotgun (WGS) entry which is preliminary data.</text>
</comment>
<feature type="transmembrane region" description="Helical" evidence="1">
    <location>
        <begin position="7"/>
        <end position="24"/>
    </location>
</feature>
<evidence type="ECO:0000313" key="3">
    <source>
        <dbReference type="Proteomes" id="UP001461163"/>
    </source>
</evidence>
<dbReference type="EMBL" id="JBBMQS010000010">
    <property type="protein sequence ID" value="MEM5498966.1"/>
    <property type="molecule type" value="Genomic_DNA"/>
</dbReference>
<proteinExistence type="predicted"/>
<organism evidence="2 3">
    <name type="scientific">Paraglaciecola mesophila</name>
    <dbReference type="NCBI Taxonomy" id="197222"/>
    <lineage>
        <taxon>Bacteria</taxon>
        <taxon>Pseudomonadati</taxon>
        <taxon>Pseudomonadota</taxon>
        <taxon>Gammaproteobacteria</taxon>
        <taxon>Alteromonadales</taxon>
        <taxon>Alteromonadaceae</taxon>
        <taxon>Paraglaciecola</taxon>
    </lineage>
</organism>
<name>A0ABU9SZR4_9ALTE</name>
<dbReference type="RefSeq" id="WP_342882306.1">
    <property type="nucleotide sequence ID" value="NZ_JBBMQS010000010.1"/>
</dbReference>